<reference evidence="1 2" key="1">
    <citation type="submission" date="2006-05" db="EMBL/GenBank/DDBJ databases">
        <authorList>
            <person name="King G."/>
            <person name="Ferriera S."/>
            <person name="Johnson J."/>
            <person name="Kravitz S."/>
            <person name="Beeson K."/>
            <person name="Sutton G."/>
            <person name="Rogers Y.-H."/>
            <person name="Friedman R."/>
            <person name="Frazier M."/>
            <person name="Venter J.C."/>
        </authorList>
    </citation>
    <scope>NUCLEOTIDE SEQUENCE [LARGE SCALE GENOMIC DNA]</scope>
    <source>
        <strain evidence="2">ATCC 25650 / DSM 13394 / JCM 20685 / NBRC 16684 / NCIMB 2208 / IAM 12614 / B1</strain>
    </source>
</reference>
<evidence type="ECO:0000313" key="1">
    <source>
        <dbReference type="EMBL" id="EAV40125.1"/>
    </source>
</evidence>
<dbReference type="eggNOG" id="ENOG5032PS7">
    <property type="taxonomic scope" value="Bacteria"/>
</dbReference>
<name>A0P4C2_ROSAI</name>
<dbReference type="EMBL" id="AAUW01000043">
    <property type="protein sequence ID" value="EAV40125.1"/>
    <property type="molecule type" value="Genomic_DNA"/>
</dbReference>
<dbReference type="AlphaFoldDB" id="A0P4C2"/>
<accession>A0P4C2</accession>
<proteinExistence type="predicted"/>
<evidence type="ECO:0000313" key="2">
    <source>
        <dbReference type="Proteomes" id="UP000004848"/>
    </source>
</evidence>
<dbReference type="Proteomes" id="UP000004848">
    <property type="component" value="Unassembled WGS sequence"/>
</dbReference>
<gene>
    <name evidence="1" type="ORF">SIAM614_28801</name>
</gene>
<organism evidence="1 2">
    <name type="scientific">Roseibium aggregatum (strain ATCC 25650 / DSM 13394 / JCM 20685 / NBRC 16684 / NCIMB 2208 / IAM 12614 / B1)</name>
    <name type="common">Stappia aggregata</name>
    <dbReference type="NCBI Taxonomy" id="384765"/>
    <lineage>
        <taxon>Bacteria</taxon>
        <taxon>Pseudomonadati</taxon>
        <taxon>Pseudomonadota</taxon>
        <taxon>Alphaproteobacteria</taxon>
        <taxon>Hyphomicrobiales</taxon>
        <taxon>Stappiaceae</taxon>
        <taxon>Roseibium</taxon>
    </lineage>
</organism>
<protein>
    <submittedName>
        <fullName evidence="1">Uncharacterized protein</fullName>
    </submittedName>
</protein>
<sequence length="176" mass="18710">MQATILFTPLASIAQGTDHQVIWPTSVAVQTETGQQIPAGAYGIVQIQTPRVANLLQLRGVIGRGTAILRSDDNQDCQSMQLRFVAGDFGGDSVSTHTAQPIRLILQSERVSKALARGEDVVSDMYVISSQINDPDADIIIEGGLSENHGFVLNPGTSIVADVFGAATSRLTCSEM</sequence>
<comment type="caution">
    <text evidence="1">The sequence shown here is derived from an EMBL/GenBank/DDBJ whole genome shotgun (WGS) entry which is preliminary data.</text>
</comment>